<evidence type="ECO:0000256" key="7">
    <source>
        <dbReference type="PROSITE-ProRule" id="PRU00176"/>
    </source>
</evidence>
<evidence type="ECO:0000259" key="10">
    <source>
        <dbReference type="PROSITE" id="PS50102"/>
    </source>
</evidence>
<dbReference type="OrthoDB" id="201398at2759"/>
<dbReference type="Gene3D" id="3.30.70.330">
    <property type="match status" value="1"/>
</dbReference>
<keyword evidence="4 7" id="KW-0694">RNA-binding</keyword>
<evidence type="ECO:0000256" key="3">
    <source>
        <dbReference type="ARBA" id="ARBA00022664"/>
    </source>
</evidence>
<dbReference type="PANTHER" id="PTHR18847">
    <property type="entry name" value="20 KD NUCLEAR CAP BINDING PROTEIN"/>
    <property type="match status" value="1"/>
</dbReference>
<name>A0A9D4TVC3_CHLVU</name>
<evidence type="ECO:0000256" key="6">
    <source>
        <dbReference type="ARBA" id="ARBA00023242"/>
    </source>
</evidence>
<dbReference type="GO" id="GO:0005634">
    <property type="term" value="C:nucleus"/>
    <property type="evidence" value="ECO:0007669"/>
    <property type="project" value="UniProtKB-SubCell"/>
</dbReference>
<dbReference type="InterPro" id="IPR012677">
    <property type="entry name" value="Nucleotide-bd_a/b_plait_sf"/>
</dbReference>
<evidence type="ECO:0000256" key="9">
    <source>
        <dbReference type="SAM" id="MobiDB-lite"/>
    </source>
</evidence>
<dbReference type="GO" id="GO:0000339">
    <property type="term" value="F:RNA cap binding"/>
    <property type="evidence" value="ECO:0007669"/>
    <property type="project" value="InterPro"/>
</dbReference>
<feature type="compositionally biased region" description="Basic and acidic residues" evidence="9">
    <location>
        <begin position="207"/>
        <end position="217"/>
    </location>
</feature>
<feature type="domain" description="RRM" evidence="10">
    <location>
        <begin position="35"/>
        <end position="113"/>
    </location>
</feature>
<dbReference type="GO" id="GO:0045292">
    <property type="term" value="P:mRNA cis splicing, via spliceosome"/>
    <property type="evidence" value="ECO:0007669"/>
    <property type="project" value="InterPro"/>
</dbReference>
<dbReference type="SMART" id="SM00360">
    <property type="entry name" value="RRM"/>
    <property type="match status" value="1"/>
</dbReference>
<gene>
    <name evidence="11" type="ORF">D9Q98_001861</name>
</gene>
<accession>A0A9D4TVC3</accession>
<evidence type="ECO:0000256" key="2">
    <source>
        <dbReference type="ARBA" id="ARBA00010725"/>
    </source>
</evidence>
<evidence type="ECO:0000256" key="4">
    <source>
        <dbReference type="ARBA" id="ARBA00022884"/>
    </source>
</evidence>
<keyword evidence="3 8" id="KW-0507">mRNA processing</keyword>
<evidence type="ECO:0000256" key="8">
    <source>
        <dbReference type="RuleBase" id="RU364036"/>
    </source>
</evidence>
<dbReference type="InterPro" id="IPR035979">
    <property type="entry name" value="RBD_domain_sf"/>
</dbReference>
<keyword evidence="5 8" id="KW-0508">mRNA splicing</keyword>
<keyword evidence="6 8" id="KW-0539">Nucleus</keyword>
<dbReference type="PROSITE" id="PS50102">
    <property type="entry name" value="RRM"/>
    <property type="match status" value="1"/>
</dbReference>
<dbReference type="GO" id="GO:0005846">
    <property type="term" value="C:nuclear cap binding complex"/>
    <property type="evidence" value="ECO:0007669"/>
    <property type="project" value="InterPro"/>
</dbReference>
<proteinExistence type="inferred from homology"/>
<dbReference type="InterPro" id="IPR000504">
    <property type="entry name" value="RRM_dom"/>
</dbReference>
<comment type="similarity">
    <text evidence="2 8">Belongs to the RRM NCBP2 family.</text>
</comment>
<dbReference type="InterPro" id="IPR027157">
    <property type="entry name" value="NCBP2"/>
</dbReference>
<evidence type="ECO:0000256" key="1">
    <source>
        <dbReference type="ARBA" id="ARBA00004123"/>
    </source>
</evidence>
<organism evidence="11 12">
    <name type="scientific">Chlorella vulgaris</name>
    <name type="common">Green alga</name>
    <dbReference type="NCBI Taxonomy" id="3077"/>
    <lineage>
        <taxon>Eukaryota</taxon>
        <taxon>Viridiplantae</taxon>
        <taxon>Chlorophyta</taxon>
        <taxon>core chlorophytes</taxon>
        <taxon>Trebouxiophyceae</taxon>
        <taxon>Chlorellales</taxon>
        <taxon>Chlorellaceae</taxon>
        <taxon>Chlorella clade</taxon>
        <taxon>Chlorella</taxon>
    </lineage>
</organism>
<comment type="subcellular location">
    <subcellularLocation>
        <location evidence="1 8">Nucleus</location>
    </subcellularLocation>
</comment>
<dbReference type="CDD" id="cd12240">
    <property type="entry name" value="RRM_NCBP2"/>
    <property type="match status" value="1"/>
</dbReference>
<reference evidence="11" key="1">
    <citation type="journal article" date="2019" name="Plant J.">
        <title>Chlorella vulgaris genome assembly and annotation reveals the molecular basis for metabolic acclimation to high light conditions.</title>
        <authorList>
            <person name="Cecchin M."/>
            <person name="Marcolungo L."/>
            <person name="Rossato M."/>
            <person name="Girolomoni L."/>
            <person name="Cosentino E."/>
            <person name="Cuine S."/>
            <person name="Li-Beisson Y."/>
            <person name="Delledonne M."/>
            <person name="Ballottari M."/>
        </authorList>
    </citation>
    <scope>NUCLEOTIDE SEQUENCE</scope>
    <source>
        <strain evidence="11">211/11P</strain>
    </source>
</reference>
<evidence type="ECO:0000256" key="5">
    <source>
        <dbReference type="ARBA" id="ARBA00023187"/>
    </source>
</evidence>
<evidence type="ECO:0000313" key="12">
    <source>
        <dbReference type="Proteomes" id="UP001055712"/>
    </source>
</evidence>
<protein>
    <recommendedName>
        <fullName evidence="8">Nuclear cap-binding protein subunit 2</fullName>
    </recommendedName>
    <alternativeName>
        <fullName evidence="8">20 kDa nuclear cap-binding protein</fullName>
    </alternativeName>
</protein>
<sequence length="217" mass="24300">MALLLRSLNPAISQYKDRRFGGNQQEFEECLHSSTTVYVGNLSFFTTEDQIFEVFSKVGDVKRIVMGLDKHKSTPCGFCFVVYYTREDTEDCVKYINGTMLDDRPIRVDFDWGFVEGRQFGRGRSGGQVRDEYRMDFDTGRGGYGSILQKEMEVRQQLMSTMADEMSYGAMGGYMGADDGGEMEGGPQRQDEDMDAGGGGGGGDNPTRFRGDSDDER</sequence>
<comment type="caution">
    <text evidence="11">The sequence shown here is derived from an EMBL/GenBank/DDBJ whole genome shotgun (WGS) entry which is preliminary data.</text>
</comment>
<dbReference type="Pfam" id="PF00076">
    <property type="entry name" value="RRM_1"/>
    <property type="match status" value="1"/>
</dbReference>
<feature type="region of interest" description="Disordered" evidence="9">
    <location>
        <begin position="173"/>
        <end position="217"/>
    </location>
</feature>
<dbReference type="AlphaFoldDB" id="A0A9D4TVC3"/>
<dbReference type="SUPFAM" id="SSF54928">
    <property type="entry name" value="RNA-binding domain, RBD"/>
    <property type="match status" value="1"/>
</dbReference>
<reference evidence="11" key="2">
    <citation type="submission" date="2020-11" db="EMBL/GenBank/DDBJ databases">
        <authorList>
            <person name="Cecchin M."/>
            <person name="Marcolungo L."/>
            <person name="Rossato M."/>
            <person name="Girolomoni L."/>
            <person name="Cosentino E."/>
            <person name="Cuine S."/>
            <person name="Li-Beisson Y."/>
            <person name="Delledonne M."/>
            <person name="Ballottari M."/>
        </authorList>
    </citation>
    <scope>NUCLEOTIDE SEQUENCE</scope>
    <source>
        <strain evidence="11">211/11P</strain>
        <tissue evidence="11">Whole cell</tissue>
    </source>
</reference>
<dbReference type="EMBL" id="SIDB01000002">
    <property type="protein sequence ID" value="KAI3435803.1"/>
    <property type="molecule type" value="Genomic_DNA"/>
</dbReference>
<dbReference type="FunFam" id="3.30.70.330:FF:000128">
    <property type="entry name" value="Nuclear cap-binding protein subunit 2"/>
    <property type="match status" value="1"/>
</dbReference>
<dbReference type="Proteomes" id="UP001055712">
    <property type="component" value="Unassembled WGS sequence"/>
</dbReference>
<dbReference type="PANTHER" id="PTHR18847:SF0">
    <property type="entry name" value="NUCLEAR CAP-BINDING PROTEIN SUBUNIT 2"/>
    <property type="match status" value="1"/>
</dbReference>
<dbReference type="InterPro" id="IPR034148">
    <property type="entry name" value="NCBP2_RRM"/>
</dbReference>
<keyword evidence="12" id="KW-1185">Reference proteome</keyword>
<evidence type="ECO:0000313" key="11">
    <source>
        <dbReference type="EMBL" id="KAI3435803.1"/>
    </source>
</evidence>